<dbReference type="AlphaFoldDB" id="A0A368DK62"/>
<dbReference type="GO" id="GO:0006431">
    <property type="term" value="P:methionyl-tRNA aminoacylation"/>
    <property type="evidence" value="ECO:0007669"/>
    <property type="project" value="UniProtKB-UniRule"/>
</dbReference>
<evidence type="ECO:0000313" key="12">
    <source>
        <dbReference type="EMBL" id="RCL72230.1"/>
    </source>
</evidence>
<evidence type="ECO:0000256" key="9">
    <source>
        <dbReference type="HAMAP-Rule" id="MF_01228"/>
    </source>
</evidence>
<dbReference type="InterPro" id="IPR015413">
    <property type="entry name" value="Methionyl/Leucyl_tRNA_Synth"/>
</dbReference>
<dbReference type="PANTHER" id="PTHR43326">
    <property type="entry name" value="METHIONYL-TRNA SYNTHETASE"/>
    <property type="match status" value="1"/>
</dbReference>
<dbReference type="InterPro" id="IPR014758">
    <property type="entry name" value="Met-tRNA_synth"/>
</dbReference>
<dbReference type="InterPro" id="IPR041872">
    <property type="entry name" value="Anticodon_Met"/>
</dbReference>
<dbReference type="InterPro" id="IPR001412">
    <property type="entry name" value="aa-tRNA-synth_I_CS"/>
</dbReference>
<comment type="subcellular location">
    <subcellularLocation>
        <location evidence="2 9">Cytoplasm</location>
    </subcellularLocation>
</comment>
<dbReference type="Pfam" id="PF19303">
    <property type="entry name" value="Anticodon_3"/>
    <property type="match status" value="1"/>
</dbReference>
<keyword evidence="3 9" id="KW-0963">Cytoplasm</keyword>
<feature type="domain" description="Methionyl-tRNA synthetase anticodon-binding" evidence="11">
    <location>
        <begin position="374"/>
        <end position="479"/>
    </location>
</feature>
<dbReference type="Proteomes" id="UP000253570">
    <property type="component" value="Unassembled WGS sequence"/>
</dbReference>
<dbReference type="Gene3D" id="3.40.50.620">
    <property type="entry name" value="HUPs"/>
    <property type="match status" value="1"/>
</dbReference>
<dbReference type="Gene3D" id="2.170.220.10">
    <property type="match status" value="1"/>
</dbReference>
<dbReference type="GO" id="GO:0004825">
    <property type="term" value="F:methionine-tRNA ligase activity"/>
    <property type="evidence" value="ECO:0007669"/>
    <property type="project" value="UniProtKB-UniRule"/>
</dbReference>
<gene>
    <name evidence="9" type="primary">metG</name>
    <name evidence="12" type="ORF">DBW71_05805</name>
</gene>
<evidence type="ECO:0000256" key="3">
    <source>
        <dbReference type="ARBA" id="ARBA00022490"/>
    </source>
</evidence>
<dbReference type="NCBIfam" id="TIGR00398">
    <property type="entry name" value="metG"/>
    <property type="match status" value="1"/>
</dbReference>
<dbReference type="SUPFAM" id="SSF52374">
    <property type="entry name" value="Nucleotidylyl transferase"/>
    <property type="match status" value="1"/>
</dbReference>
<dbReference type="Pfam" id="PF09334">
    <property type="entry name" value="tRNA-synt_1g"/>
    <property type="match status" value="2"/>
</dbReference>
<keyword evidence="5 9" id="KW-0547">Nucleotide-binding</keyword>
<comment type="similarity">
    <text evidence="9">Belongs to the class-I aminoacyl-tRNA synthetase family. MetG type 2B subfamily.</text>
</comment>
<reference evidence="12 13" key="1">
    <citation type="journal article" date="2018" name="Microbiome">
        <title>Fine metagenomic profile of the Mediterranean stratified and mixed water columns revealed by assembly and recruitment.</title>
        <authorList>
            <person name="Haro-Moreno J.M."/>
            <person name="Lopez-Perez M."/>
            <person name="De La Torre J.R."/>
            <person name="Picazo A."/>
            <person name="Camacho A."/>
            <person name="Rodriguez-Valera F."/>
        </authorList>
    </citation>
    <scope>NUCLEOTIDE SEQUENCE [LARGE SCALE GENOMIC DNA]</scope>
    <source>
        <strain evidence="12">MED-G57</strain>
    </source>
</reference>
<organism evidence="12 13">
    <name type="scientific">PS1 clade bacterium</name>
    <dbReference type="NCBI Taxonomy" id="2175152"/>
    <lineage>
        <taxon>Bacteria</taxon>
        <taxon>Pseudomonadati</taxon>
        <taxon>Pseudomonadota</taxon>
        <taxon>Alphaproteobacteria</taxon>
        <taxon>PS1 clade</taxon>
    </lineage>
</organism>
<dbReference type="CDD" id="cd00814">
    <property type="entry name" value="MetRS_core"/>
    <property type="match status" value="1"/>
</dbReference>
<dbReference type="InterPro" id="IPR009080">
    <property type="entry name" value="tRNAsynth_Ia_anticodon-bd"/>
</dbReference>
<comment type="caution">
    <text evidence="9">Lacks conserved residue(s) required for the propagation of feature annotation.</text>
</comment>
<keyword evidence="4 9" id="KW-0436">Ligase</keyword>
<feature type="short sequence motif" description="'KMSKS' region" evidence="9">
    <location>
        <begin position="299"/>
        <end position="303"/>
    </location>
</feature>
<evidence type="ECO:0000256" key="2">
    <source>
        <dbReference type="ARBA" id="ARBA00004496"/>
    </source>
</evidence>
<comment type="catalytic activity">
    <reaction evidence="9">
        <text>tRNA(Met) + L-methionine + ATP = L-methionyl-tRNA(Met) + AMP + diphosphate</text>
        <dbReference type="Rhea" id="RHEA:13481"/>
        <dbReference type="Rhea" id="RHEA-COMP:9667"/>
        <dbReference type="Rhea" id="RHEA-COMP:9698"/>
        <dbReference type="ChEBI" id="CHEBI:30616"/>
        <dbReference type="ChEBI" id="CHEBI:33019"/>
        <dbReference type="ChEBI" id="CHEBI:57844"/>
        <dbReference type="ChEBI" id="CHEBI:78442"/>
        <dbReference type="ChEBI" id="CHEBI:78530"/>
        <dbReference type="ChEBI" id="CHEBI:456215"/>
        <dbReference type="EC" id="6.1.1.10"/>
    </reaction>
</comment>
<comment type="caution">
    <text evidence="12">The sequence shown here is derived from an EMBL/GenBank/DDBJ whole genome shotgun (WGS) entry which is preliminary data.</text>
</comment>
<dbReference type="PANTHER" id="PTHR43326:SF1">
    <property type="entry name" value="METHIONINE--TRNA LIGASE, MITOCHONDRIAL"/>
    <property type="match status" value="1"/>
</dbReference>
<keyword evidence="8 9" id="KW-0030">Aminoacyl-tRNA synthetase</keyword>
<evidence type="ECO:0000256" key="1">
    <source>
        <dbReference type="ARBA" id="ARBA00003314"/>
    </source>
</evidence>
<dbReference type="EMBL" id="QOQD01000016">
    <property type="protein sequence ID" value="RCL72230.1"/>
    <property type="molecule type" value="Genomic_DNA"/>
</dbReference>
<keyword evidence="7 9" id="KW-0648">Protein biosynthesis</keyword>
<comment type="function">
    <text evidence="1 9">Is required not only for elongation of protein synthesis but also for the initiation of all mRNA translation through initiator tRNA(fMet) aminoacylation.</text>
</comment>
<name>A0A368DK62_9PROT</name>
<dbReference type="NCBIfam" id="NF008900">
    <property type="entry name" value="PRK12267.1"/>
    <property type="match status" value="1"/>
</dbReference>
<dbReference type="SUPFAM" id="SSF47323">
    <property type="entry name" value="Anticodon-binding domain of a subclass of class I aminoacyl-tRNA synthetases"/>
    <property type="match status" value="1"/>
</dbReference>
<dbReference type="Gene3D" id="1.10.730.10">
    <property type="entry name" value="Isoleucyl-tRNA Synthetase, Domain 1"/>
    <property type="match status" value="1"/>
</dbReference>
<protein>
    <recommendedName>
        <fullName evidence="9">Methionine--tRNA ligase</fullName>
        <ecNumber evidence="9">6.1.1.10</ecNumber>
    </recommendedName>
    <alternativeName>
        <fullName evidence="9">Methionyl-tRNA synthetase</fullName>
        <shortName evidence="9">MetRS</shortName>
    </alternativeName>
</protein>
<comment type="subunit">
    <text evidence="9">Monomer.</text>
</comment>
<sequence length="510" mass="59040">MNDSNKNFYITTAISYPNGDPHIGHAYEAIITDVVARYHRIKGKNVMFLTGTDEHGIKMLQTAKKNNISAIDLANRNAPLFMQMLSEINSSHDDFVRTTEDRHAKACNEIWKRMYMNDDIYKDKYAGWYSIRDEAYYEEKELTKKENSFLSPQGTPVTWVEEESYFFKLSKYQDKLLKYYNDNPNFILPEKRKNEVIKFVESGLKDLSISRTTFDWGIKVPDDSKHVMYVWVDALTNYLTGVNYPDDSYNTYWPANFHIIGKDILRFHAVYWPAFLMSANIELPKTIFAHGFLFNKGSKMSKSLGNVINPSDLINKYGIDQLRYFFLREVSMGNDGNYDDESIIKRINADLANDLGNLVQRSFSMISKNCEGFIPSPGTLNKDDINLNNHTVKLANSIDVLFEKIELNKILSEIWDQISNLNKYFSDQKPWELKKTNIDRMNTVLFVTVDNIRRISIMLIPFIPESANKILDLMSIDVAERSFNNIDTKGLQSFKKAIGDVKPIFPKIDE</sequence>
<feature type="short sequence motif" description="'HIGH' region" evidence="9">
    <location>
        <begin position="15"/>
        <end position="25"/>
    </location>
</feature>
<feature type="domain" description="Methionyl/Leucyl tRNA synthetase" evidence="10">
    <location>
        <begin position="9"/>
        <end position="142"/>
    </location>
</feature>
<dbReference type="FunFam" id="2.170.220.10:FF:000002">
    <property type="entry name" value="Methionine--tRNA ligase"/>
    <property type="match status" value="1"/>
</dbReference>
<feature type="domain" description="Methionyl/Leucyl tRNA synthetase" evidence="10">
    <location>
        <begin position="158"/>
        <end position="362"/>
    </location>
</feature>
<evidence type="ECO:0000259" key="10">
    <source>
        <dbReference type="Pfam" id="PF09334"/>
    </source>
</evidence>
<accession>A0A368DK62</accession>
<evidence type="ECO:0000259" key="11">
    <source>
        <dbReference type="Pfam" id="PF19303"/>
    </source>
</evidence>
<dbReference type="CDD" id="cd07957">
    <property type="entry name" value="Anticodon_Ia_Met"/>
    <property type="match status" value="1"/>
</dbReference>
<evidence type="ECO:0000256" key="5">
    <source>
        <dbReference type="ARBA" id="ARBA00022741"/>
    </source>
</evidence>
<evidence type="ECO:0000256" key="4">
    <source>
        <dbReference type="ARBA" id="ARBA00022598"/>
    </source>
</evidence>
<keyword evidence="6 9" id="KW-0067">ATP-binding</keyword>
<dbReference type="PRINTS" id="PR01041">
    <property type="entry name" value="TRNASYNTHMET"/>
</dbReference>
<dbReference type="GO" id="GO:0005737">
    <property type="term" value="C:cytoplasm"/>
    <property type="evidence" value="ECO:0007669"/>
    <property type="project" value="UniProtKB-SubCell"/>
</dbReference>
<dbReference type="PROSITE" id="PS00178">
    <property type="entry name" value="AA_TRNA_LIGASE_I"/>
    <property type="match status" value="1"/>
</dbReference>
<dbReference type="InterPro" id="IPR014729">
    <property type="entry name" value="Rossmann-like_a/b/a_fold"/>
</dbReference>
<evidence type="ECO:0000256" key="6">
    <source>
        <dbReference type="ARBA" id="ARBA00022840"/>
    </source>
</evidence>
<evidence type="ECO:0000256" key="8">
    <source>
        <dbReference type="ARBA" id="ARBA00023146"/>
    </source>
</evidence>
<dbReference type="HAMAP" id="MF_01228">
    <property type="entry name" value="Met_tRNA_synth_type2"/>
    <property type="match status" value="1"/>
</dbReference>
<dbReference type="GO" id="GO:0005524">
    <property type="term" value="F:ATP binding"/>
    <property type="evidence" value="ECO:0007669"/>
    <property type="project" value="UniProtKB-UniRule"/>
</dbReference>
<evidence type="ECO:0000313" key="13">
    <source>
        <dbReference type="Proteomes" id="UP000253570"/>
    </source>
</evidence>
<dbReference type="InterPro" id="IPR023457">
    <property type="entry name" value="Met-tRNA_synth_2"/>
</dbReference>
<dbReference type="InterPro" id="IPR033911">
    <property type="entry name" value="MetRS_core"/>
</dbReference>
<evidence type="ECO:0000256" key="7">
    <source>
        <dbReference type="ARBA" id="ARBA00022917"/>
    </source>
</evidence>
<dbReference type="EC" id="6.1.1.10" evidence="9"/>
<proteinExistence type="inferred from homology"/>